<dbReference type="EC" id="3.1.3.12" evidence="6"/>
<dbReference type="Proteomes" id="UP000502706">
    <property type="component" value="Chromosome"/>
</dbReference>
<dbReference type="SUPFAM" id="SSF56784">
    <property type="entry name" value="HAD-like"/>
    <property type="match status" value="1"/>
</dbReference>
<comment type="catalytic activity">
    <reaction evidence="1 6">
        <text>alpha,alpha-trehalose 6-phosphate + H2O = alpha,alpha-trehalose + phosphate</text>
        <dbReference type="Rhea" id="RHEA:23420"/>
        <dbReference type="ChEBI" id="CHEBI:15377"/>
        <dbReference type="ChEBI" id="CHEBI:16551"/>
        <dbReference type="ChEBI" id="CHEBI:43474"/>
        <dbReference type="ChEBI" id="CHEBI:58429"/>
        <dbReference type="EC" id="3.1.3.12"/>
    </reaction>
</comment>
<name>A0A6G8PTV1_9ACTN</name>
<comment type="similarity">
    <text evidence="3 6">Belongs to the trehalose phosphatase family.</text>
</comment>
<organism evidence="7 8">
    <name type="scientific">Rubrobacter marinus</name>
    <dbReference type="NCBI Taxonomy" id="2653852"/>
    <lineage>
        <taxon>Bacteria</taxon>
        <taxon>Bacillati</taxon>
        <taxon>Actinomycetota</taxon>
        <taxon>Rubrobacteria</taxon>
        <taxon>Rubrobacterales</taxon>
        <taxon>Rubrobacteraceae</taxon>
        <taxon>Rubrobacter</taxon>
    </lineage>
</organism>
<dbReference type="Gene3D" id="3.30.70.1020">
    <property type="entry name" value="Trehalose-6-phosphate phosphatase related protein, domain 2"/>
    <property type="match status" value="1"/>
</dbReference>
<evidence type="ECO:0000313" key="7">
    <source>
        <dbReference type="EMBL" id="QIN77764.1"/>
    </source>
</evidence>
<evidence type="ECO:0000256" key="2">
    <source>
        <dbReference type="ARBA" id="ARBA00005199"/>
    </source>
</evidence>
<reference evidence="7 8" key="1">
    <citation type="submission" date="2019-10" db="EMBL/GenBank/DDBJ databases">
        <title>Rubrobacter sp nov SCSIO 52915 isolated from a deep-sea sediment in the South China Sea.</title>
        <authorList>
            <person name="Chen R.W."/>
        </authorList>
    </citation>
    <scope>NUCLEOTIDE SEQUENCE [LARGE SCALE GENOMIC DNA]</scope>
    <source>
        <strain evidence="7 8">SCSIO 52915</strain>
    </source>
</reference>
<dbReference type="GO" id="GO:0005992">
    <property type="term" value="P:trehalose biosynthetic process"/>
    <property type="evidence" value="ECO:0007669"/>
    <property type="project" value="UniProtKB-UniPathway"/>
</dbReference>
<keyword evidence="8" id="KW-1185">Reference proteome</keyword>
<dbReference type="GO" id="GO:0004805">
    <property type="term" value="F:trehalose-phosphatase activity"/>
    <property type="evidence" value="ECO:0007669"/>
    <property type="project" value="UniProtKB-EC"/>
</dbReference>
<dbReference type="EMBL" id="CP045121">
    <property type="protein sequence ID" value="QIN77764.1"/>
    <property type="molecule type" value="Genomic_DNA"/>
</dbReference>
<evidence type="ECO:0000256" key="3">
    <source>
        <dbReference type="ARBA" id="ARBA00008770"/>
    </source>
</evidence>
<dbReference type="AlphaFoldDB" id="A0A6G8PTV1"/>
<dbReference type="InterPro" id="IPR003337">
    <property type="entry name" value="Trehalose_PPase"/>
</dbReference>
<evidence type="ECO:0000256" key="1">
    <source>
        <dbReference type="ARBA" id="ARBA00000500"/>
    </source>
</evidence>
<evidence type="ECO:0000256" key="6">
    <source>
        <dbReference type="RuleBase" id="RU361117"/>
    </source>
</evidence>
<keyword evidence="4 6" id="KW-0378">Hydrolase</keyword>
<comment type="pathway">
    <text evidence="2 6">Glycan biosynthesis; trehalose biosynthesis.</text>
</comment>
<keyword evidence="6" id="KW-0460">Magnesium</keyword>
<sequence>MGIRGSRSRLPWNVGARTVILRRVSSEAWEKLKEWSREPEGVAIFTDIDGTLAPIVPTPDLSEVPEELRQLLSRLAESYRIVAGISGRATPDAKKLLGLEDVVYYGNHGFEILRDGAVEVVPEAMPYEEKVRELEGLAREVLELRGAFIEDKGITASIHYRNAPPEVGEMSKAFVKREGERLGLRITVGRGVVEARPPIRADKGTAVRRLVEEYGPERALFIGDDTTDLDAFRALEELREEGVLRESLRVGVRSDEGPPEIVSEADLVVDGVEGVGDVLRVLAGG</sequence>
<dbReference type="NCBIfam" id="TIGR00685">
    <property type="entry name" value="T6PP"/>
    <property type="match status" value="1"/>
</dbReference>
<proteinExistence type="inferred from homology"/>
<accession>A0A6G8PTV1</accession>
<protein>
    <recommendedName>
        <fullName evidence="6">Trehalose 6-phosphate phosphatase</fullName>
        <ecNumber evidence="6">3.1.3.12</ecNumber>
    </recommendedName>
</protein>
<dbReference type="InterPro" id="IPR036412">
    <property type="entry name" value="HAD-like_sf"/>
</dbReference>
<evidence type="ECO:0000313" key="8">
    <source>
        <dbReference type="Proteomes" id="UP000502706"/>
    </source>
</evidence>
<gene>
    <name evidence="7" type="primary">otsB</name>
    <name evidence="7" type="ORF">GBA65_03680</name>
</gene>
<dbReference type="PANTHER" id="PTHR43768">
    <property type="entry name" value="TREHALOSE 6-PHOSPHATE PHOSPHATASE"/>
    <property type="match status" value="1"/>
</dbReference>
<dbReference type="InterPro" id="IPR044651">
    <property type="entry name" value="OTSB-like"/>
</dbReference>
<comment type="cofactor">
    <cofactor evidence="6">
        <name>Mg(2+)</name>
        <dbReference type="ChEBI" id="CHEBI:18420"/>
    </cofactor>
</comment>
<dbReference type="NCBIfam" id="TIGR01484">
    <property type="entry name" value="HAD-SF-IIB"/>
    <property type="match status" value="1"/>
</dbReference>
<dbReference type="InterPro" id="IPR006379">
    <property type="entry name" value="HAD-SF_hydro_IIB"/>
</dbReference>
<dbReference type="Pfam" id="PF02358">
    <property type="entry name" value="Trehalose_PPase"/>
    <property type="match status" value="1"/>
</dbReference>
<comment type="function">
    <text evidence="5 6">Removes the phosphate from trehalose 6-phosphate to produce free trehalose.</text>
</comment>
<evidence type="ECO:0000256" key="5">
    <source>
        <dbReference type="ARBA" id="ARBA00024179"/>
    </source>
</evidence>
<dbReference type="InterPro" id="IPR023214">
    <property type="entry name" value="HAD_sf"/>
</dbReference>
<evidence type="ECO:0000256" key="4">
    <source>
        <dbReference type="ARBA" id="ARBA00022801"/>
    </source>
</evidence>
<dbReference type="PANTHER" id="PTHR43768:SF3">
    <property type="entry name" value="TREHALOSE 6-PHOSPHATE PHOSPHATASE"/>
    <property type="match status" value="1"/>
</dbReference>
<dbReference type="UniPathway" id="UPA00299"/>
<dbReference type="KEGG" id="rmar:GBA65_03680"/>
<dbReference type="GO" id="GO:0046872">
    <property type="term" value="F:metal ion binding"/>
    <property type="evidence" value="ECO:0007669"/>
    <property type="project" value="UniProtKB-KW"/>
</dbReference>
<dbReference type="Gene3D" id="3.40.50.1000">
    <property type="entry name" value="HAD superfamily/HAD-like"/>
    <property type="match status" value="1"/>
</dbReference>
<keyword evidence="6" id="KW-0479">Metal-binding</keyword>